<comment type="caution">
    <text evidence="3">The sequence shown here is derived from an EMBL/GenBank/DDBJ whole genome shotgun (WGS) entry which is preliminary data.</text>
</comment>
<evidence type="ECO:0000256" key="1">
    <source>
        <dbReference type="SAM" id="Coils"/>
    </source>
</evidence>
<feature type="coiled-coil region" evidence="1">
    <location>
        <begin position="33"/>
        <end position="259"/>
    </location>
</feature>
<evidence type="ECO:0000256" key="2">
    <source>
        <dbReference type="SAM" id="Phobius"/>
    </source>
</evidence>
<dbReference type="Proteomes" id="UP001229421">
    <property type="component" value="Unassembled WGS sequence"/>
</dbReference>
<name>A0AAD8JRA0_TARER</name>
<proteinExistence type="predicted"/>
<sequence>MADELAVNGGGADVDVEIASKEYDSDGNMNQTIEKLMQKLVILEQQKKQLVDDTNSAAEKIKQLEDAILSSESDKRALSSIAARAAELETEVSRLQHDLISSMSEGQESNAELAELKRVVEELKKSESEKTEKIDVIDKERKLLLDRLNQVSDRLKESENQIRELEKKIEVFEMERNQKLKAEEDAASKIREKDEQIANLNRLIDELKSEVVKNRADNELSKKEKEEVEIGKKELESKIDELQKELESYQKINSALKEKAVENTNGIAGDCDEKMKSLKPDWPVIAATAGAVAMVAVVYFRHAKF</sequence>
<protein>
    <submittedName>
        <fullName evidence="3">Uncharacterized protein</fullName>
    </submittedName>
</protein>
<dbReference type="EMBL" id="JAUHHV010000011">
    <property type="protein sequence ID" value="KAK1408074.1"/>
    <property type="molecule type" value="Genomic_DNA"/>
</dbReference>
<keyword evidence="4" id="KW-1185">Reference proteome</keyword>
<keyword evidence="2" id="KW-1133">Transmembrane helix</keyword>
<keyword evidence="1" id="KW-0175">Coiled coil</keyword>
<dbReference type="AlphaFoldDB" id="A0AAD8JRA0"/>
<reference evidence="3" key="1">
    <citation type="journal article" date="2023" name="bioRxiv">
        <title>Improved chromosome-level genome assembly for marigold (Tagetes erecta).</title>
        <authorList>
            <person name="Jiang F."/>
            <person name="Yuan L."/>
            <person name="Wang S."/>
            <person name="Wang H."/>
            <person name="Xu D."/>
            <person name="Wang A."/>
            <person name="Fan W."/>
        </authorList>
    </citation>
    <scope>NUCLEOTIDE SEQUENCE</scope>
    <source>
        <strain evidence="3">WSJ</strain>
        <tissue evidence="3">Leaf</tissue>
    </source>
</reference>
<feature type="transmembrane region" description="Helical" evidence="2">
    <location>
        <begin position="282"/>
        <end position="300"/>
    </location>
</feature>
<evidence type="ECO:0000313" key="3">
    <source>
        <dbReference type="EMBL" id="KAK1408074.1"/>
    </source>
</evidence>
<organism evidence="3 4">
    <name type="scientific">Tagetes erecta</name>
    <name type="common">African marigold</name>
    <dbReference type="NCBI Taxonomy" id="13708"/>
    <lineage>
        <taxon>Eukaryota</taxon>
        <taxon>Viridiplantae</taxon>
        <taxon>Streptophyta</taxon>
        <taxon>Embryophyta</taxon>
        <taxon>Tracheophyta</taxon>
        <taxon>Spermatophyta</taxon>
        <taxon>Magnoliopsida</taxon>
        <taxon>eudicotyledons</taxon>
        <taxon>Gunneridae</taxon>
        <taxon>Pentapetalae</taxon>
        <taxon>asterids</taxon>
        <taxon>campanulids</taxon>
        <taxon>Asterales</taxon>
        <taxon>Asteraceae</taxon>
        <taxon>Asteroideae</taxon>
        <taxon>Heliantheae alliance</taxon>
        <taxon>Tageteae</taxon>
        <taxon>Tagetes</taxon>
    </lineage>
</organism>
<keyword evidence="2" id="KW-0812">Transmembrane</keyword>
<gene>
    <name evidence="3" type="ORF">QVD17_39706</name>
</gene>
<accession>A0AAD8JRA0</accession>
<evidence type="ECO:0000313" key="4">
    <source>
        <dbReference type="Proteomes" id="UP001229421"/>
    </source>
</evidence>
<keyword evidence="2" id="KW-0472">Membrane</keyword>